<accession>A0AAV4JM36</accession>
<sequence>MRLELKVDKLPLSPVRTKSSDLLIVNLVDHSTVVRHGERLATTHRVAKQTDDKVGQVRMRSYETLTSRNGQTDCFQLLTSKSVSQ</sequence>
<evidence type="ECO:0008006" key="3">
    <source>
        <dbReference type="Google" id="ProtNLM"/>
    </source>
</evidence>
<organism evidence="1 2">
    <name type="scientific">Elysia marginata</name>
    <dbReference type="NCBI Taxonomy" id="1093978"/>
    <lineage>
        <taxon>Eukaryota</taxon>
        <taxon>Metazoa</taxon>
        <taxon>Spiralia</taxon>
        <taxon>Lophotrochozoa</taxon>
        <taxon>Mollusca</taxon>
        <taxon>Gastropoda</taxon>
        <taxon>Heterobranchia</taxon>
        <taxon>Euthyneura</taxon>
        <taxon>Panpulmonata</taxon>
        <taxon>Sacoglossa</taxon>
        <taxon>Placobranchoidea</taxon>
        <taxon>Plakobranchidae</taxon>
        <taxon>Elysia</taxon>
    </lineage>
</organism>
<evidence type="ECO:0000313" key="1">
    <source>
        <dbReference type="EMBL" id="GFS23350.1"/>
    </source>
</evidence>
<dbReference type="Proteomes" id="UP000762676">
    <property type="component" value="Unassembled WGS sequence"/>
</dbReference>
<dbReference type="EMBL" id="BMAT01013936">
    <property type="protein sequence ID" value="GFS23350.1"/>
    <property type="molecule type" value="Genomic_DNA"/>
</dbReference>
<keyword evidence="2" id="KW-1185">Reference proteome</keyword>
<evidence type="ECO:0000313" key="2">
    <source>
        <dbReference type="Proteomes" id="UP000762676"/>
    </source>
</evidence>
<name>A0AAV4JM36_9GAST</name>
<gene>
    <name evidence="1" type="ORF">ElyMa_006975000</name>
</gene>
<protein>
    <recommendedName>
        <fullName evidence="3">Isopenicillin N synthase-like Fe(2+) 2OG dioxygenase domain-containing protein</fullName>
    </recommendedName>
</protein>
<proteinExistence type="predicted"/>
<reference evidence="1 2" key="1">
    <citation type="journal article" date="2021" name="Elife">
        <title>Chloroplast acquisition without the gene transfer in kleptoplastic sea slugs, Plakobranchus ocellatus.</title>
        <authorList>
            <person name="Maeda T."/>
            <person name="Takahashi S."/>
            <person name="Yoshida T."/>
            <person name="Shimamura S."/>
            <person name="Takaki Y."/>
            <person name="Nagai Y."/>
            <person name="Toyoda A."/>
            <person name="Suzuki Y."/>
            <person name="Arimoto A."/>
            <person name="Ishii H."/>
            <person name="Satoh N."/>
            <person name="Nishiyama T."/>
            <person name="Hasebe M."/>
            <person name="Maruyama T."/>
            <person name="Minagawa J."/>
            <person name="Obokata J."/>
            <person name="Shigenobu S."/>
        </authorList>
    </citation>
    <scope>NUCLEOTIDE SEQUENCE [LARGE SCALE GENOMIC DNA]</scope>
</reference>
<comment type="caution">
    <text evidence="1">The sequence shown here is derived from an EMBL/GenBank/DDBJ whole genome shotgun (WGS) entry which is preliminary data.</text>
</comment>
<dbReference type="AlphaFoldDB" id="A0AAV4JM36"/>